<keyword evidence="5" id="KW-0946">Virion</keyword>
<proteinExistence type="inferred from homology"/>
<keyword evidence="6" id="KW-1153">Inner capsid protein</keyword>
<reference evidence="7" key="1">
    <citation type="journal article" date="2016" name="Transbound. Emerg. Dis.">
        <title>Bovine Arboviruses in Culicoides Biting Midges and Sentinel Cattle in Southern Japan from 2003 to 2013.</title>
        <authorList>
            <person name="Kato T."/>
            <person name="Shirafuji H."/>
            <person name="Tanaka S."/>
            <person name="Sato M."/>
            <person name="Yamakawa M."/>
            <person name="Tsuda T."/>
            <person name="Yanase T."/>
        </authorList>
    </citation>
    <scope>NUCLEOTIDE SEQUENCE</scope>
    <source>
        <strain evidence="7">CSIRO58</strain>
    </source>
</reference>
<evidence type="ECO:0000256" key="5">
    <source>
        <dbReference type="ARBA" id="ARBA00022844"/>
    </source>
</evidence>
<evidence type="ECO:0000256" key="6">
    <source>
        <dbReference type="ARBA" id="ARBA00022996"/>
    </source>
</evidence>
<dbReference type="GO" id="GO:0039625">
    <property type="term" value="C:viral inner capsid"/>
    <property type="evidence" value="ECO:0007669"/>
    <property type="project" value="UniProtKB-KW"/>
</dbReference>
<dbReference type="EMBL" id="AB973436">
    <property type="protein sequence ID" value="BAQ23254.1"/>
    <property type="molecule type" value="Genomic_RNA"/>
</dbReference>
<keyword evidence="4" id="KW-0167">Capsid protein</keyword>
<comment type="similarity">
    <text evidence="2">Belongs to the orbivirus VP2 family.</text>
</comment>
<comment type="subcellular location">
    <subcellularLocation>
        <location evidence="1">Virion</location>
    </subcellularLocation>
</comment>
<organism evidence="7">
    <name type="scientific">Bunyip Creek virus</name>
    <dbReference type="NCBI Taxonomy" id="108090"/>
    <lineage>
        <taxon>Viruses</taxon>
        <taxon>Riboviria</taxon>
        <taxon>Orthornavirae</taxon>
        <taxon>Duplornaviricota</taxon>
        <taxon>Resentoviricetes</taxon>
        <taxon>Reovirales</taxon>
        <taxon>Sedoreoviridae</taxon>
        <taxon>Orbivirus</taxon>
        <taxon>Orbivirus palyamense</taxon>
        <taxon>Palyam virus</taxon>
    </lineage>
</organism>
<evidence type="ECO:0000256" key="2">
    <source>
        <dbReference type="ARBA" id="ARBA00008722"/>
    </source>
</evidence>
<dbReference type="GO" id="GO:0005198">
    <property type="term" value="F:structural molecule activity"/>
    <property type="evidence" value="ECO:0007669"/>
    <property type="project" value="InterPro"/>
</dbReference>
<accession>A0A0B6VRR5</accession>
<sequence>MDEFSVARIRRFEEDRLAYILLHEVSVDDENKVNRLDDEQNQFRQRRSSRQQVLWDETLTHQRKGLYQHAASLEMIKSWNMVEGDGEKRTFPRHPNLLDIVLRSQTGGEVGVGKKGKESGWYKRIPLSVQLEEDVYSQIHTYFDYECGKISVEPYCGRTIMSPQFADQMMFLRGAVHSGKCHELNVEILYEALLRGHFSIEIPNQKGVGRAYSIITSNRGVIEIGQGGISSSIFQSVKNNKSHPLTQIYDSMLVTFDVKRVLISMQNYALRSYGTYDEILSDYELERKLEWRIKLIESFEREGPFKRQFETFKTEWIRKLEERRAIIDSEAVFSVYDGELATLRDDQKSKYGQEISTQGTQWQAYKEILRSRTKTTKVLDWLEWIYLARYLGCYPESIANFEPFERERLEEIANEARHPWMRRILYIVAAIIIEEGGCVTLGRRKWYSTILQACIDLNPRVLDECRQKLNFEVSCGLEATDPTTNLGSYSERDVSSVSYVEMRWVGDQMLDGNEIDCTDVDVLDSNEESFIATGWSAVSKNTDSYFNDIKVHDFPQLSKFEQKGRNILVTLKGDEEWNKPKRFSSYMFRIKIEDSVKIRVGDHDVYEVKGRKYPYPFSELGPHTRTYMLENMLTGQTRIVTKEPNEKWLWIKNEFQQRGAQHRAGSEWEGCGASEWSYIYLNELARLLQFTLRRICEVGPHPPFSKFEDDKWLSSMNYHIDNLKPRDLCDAISMALVKICNFPSATREQLFYIAHSTNKVEAMIEVFPKIRNLIDDHTVISFYSLNIIPILLTVIPYGRIVDNHIPIVIHTDVGMRVIPGSTYNVKSGQNMSDWLMYLESVVDKRQGLRNLTNHEREVKSAFLRYYEHIMIKSRFSRAALKYKMEMLESWVGVNCSGYFDTMVQVVPIRSPKKGFVLLILSDDTRPLAYIHARLLRMFSHVWASCRGVHIINVRKGELADGCVGDSRVVQYRRIDMDQNVDVWVLTAPNATFGNKHMITKLLSKVG</sequence>
<dbReference type="InterPro" id="IPR001742">
    <property type="entry name" value="Capsid_VP2_Orbivir"/>
</dbReference>
<evidence type="ECO:0000256" key="3">
    <source>
        <dbReference type="ARBA" id="ARBA00015347"/>
    </source>
</evidence>
<evidence type="ECO:0000256" key="4">
    <source>
        <dbReference type="ARBA" id="ARBA00022561"/>
    </source>
</evidence>
<protein>
    <recommendedName>
        <fullName evidence="3">Outer capsid protein VP2</fullName>
    </recommendedName>
</protein>
<evidence type="ECO:0000313" key="7">
    <source>
        <dbReference type="EMBL" id="BAQ23254.1"/>
    </source>
</evidence>
<evidence type="ECO:0000256" key="1">
    <source>
        <dbReference type="ARBA" id="ARBA00004328"/>
    </source>
</evidence>
<gene>
    <name evidence="7" type="primary">VP2</name>
</gene>
<name>A0A0B6VRR5_9REOV</name>
<dbReference type="Pfam" id="PF00898">
    <property type="entry name" value="Orbi_VP2"/>
    <property type="match status" value="1"/>
</dbReference>